<dbReference type="GO" id="GO:0004190">
    <property type="term" value="F:aspartic-type endopeptidase activity"/>
    <property type="evidence" value="ECO:0007669"/>
    <property type="project" value="UniProtKB-KW"/>
</dbReference>
<dbReference type="CDD" id="cd09274">
    <property type="entry name" value="RNase_HI_RT_Ty3"/>
    <property type="match status" value="1"/>
</dbReference>
<evidence type="ECO:0000256" key="6">
    <source>
        <dbReference type="ARBA" id="ARBA00022722"/>
    </source>
</evidence>
<dbReference type="Gene3D" id="2.40.70.10">
    <property type="entry name" value="Acid Proteases"/>
    <property type="match status" value="1"/>
</dbReference>
<dbReference type="Pfam" id="PF00078">
    <property type="entry name" value="RVT_1"/>
    <property type="match status" value="1"/>
</dbReference>
<evidence type="ECO:0000256" key="5">
    <source>
        <dbReference type="ARBA" id="ARBA00022695"/>
    </source>
</evidence>
<evidence type="ECO:0000256" key="7">
    <source>
        <dbReference type="ARBA" id="ARBA00022750"/>
    </source>
</evidence>
<feature type="compositionally biased region" description="Acidic residues" evidence="10">
    <location>
        <begin position="42"/>
        <end position="51"/>
    </location>
</feature>
<evidence type="ECO:0000256" key="3">
    <source>
        <dbReference type="ARBA" id="ARBA00022670"/>
    </source>
</evidence>
<dbReference type="GO" id="GO:0004523">
    <property type="term" value="F:RNA-DNA hybrid ribonuclease activity"/>
    <property type="evidence" value="ECO:0007669"/>
    <property type="project" value="UniProtKB-EC"/>
</dbReference>
<dbReference type="OrthoDB" id="8052860at2759"/>
<keyword evidence="8" id="KW-0378">Hydrolase</keyword>
<dbReference type="InterPro" id="IPR021109">
    <property type="entry name" value="Peptidase_aspartic_dom_sf"/>
</dbReference>
<dbReference type="Pfam" id="PF17919">
    <property type="entry name" value="RT_RNaseH_2"/>
    <property type="match status" value="1"/>
</dbReference>
<evidence type="ECO:0000256" key="2">
    <source>
        <dbReference type="ARBA" id="ARBA00012180"/>
    </source>
</evidence>
<dbReference type="CDD" id="cd00303">
    <property type="entry name" value="retropepsin_like"/>
    <property type="match status" value="1"/>
</dbReference>
<dbReference type="Gene3D" id="3.30.70.270">
    <property type="match status" value="2"/>
</dbReference>
<dbReference type="GO" id="GO:0006508">
    <property type="term" value="P:proteolysis"/>
    <property type="evidence" value="ECO:0007669"/>
    <property type="project" value="UniProtKB-KW"/>
</dbReference>
<dbReference type="GO" id="GO:0008270">
    <property type="term" value="F:zinc ion binding"/>
    <property type="evidence" value="ECO:0007669"/>
    <property type="project" value="InterPro"/>
</dbReference>
<feature type="region of interest" description="Disordered" evidence="10">
    <location>
        <begin position="39"/>
        <end position="97"/>
    </location>
</feature>
<evidence type="ECO:0000256" key="1">
    <source>
        <dbReference type="ARBA" id="ARBA00010879"/>
    </source>
</evidence>
<dbReference type="InterPro" id="IPR012337">
    <property type="entry name" value="RNaseH-like_sf"/>
</dbReference>
<comment type="caution">
    <text evidence="12">The sequence shown here is derived from an EMBL/GenBank/DDBJ whole genome shotgun (WGS) entry which is preliminary data.</text>
</comment>
<dbReference type="SUPFAM" id="SSF56672">
    <property type="entry name" value="DNA/RNA polymerases"/>
    <property type="match status" value="1"/>
</dbReference>
<proteinExistence type="inferred from homology"/>
<dbReference type="Pfam" id="PF16297">
    <property type="entry name" value="DUF4939"/>
    <property type="match status" value="1"/>
</dbReference>
<evidence type="ECO:0000256" key="10">
    <source>
        <dbReference type="SAM" id="MobiDB-lite"/>
    </source>
</evidence>
<keyword evidence="6" id="KW-0540">Nuclease</keyword>
<keyword evidence="4" id="KW-0808">Transferase</keyword>
<name>V8NDR9_OPHHA</name>
<evidence type="ECO:0000256" key="9">
    <source>
        <dbReference type="ARBA" id="ARBA00023268"/>
    </source>
</evidence>
<reference evidence="12 13" key="1">
    <citation type="journal article" date="2013" name="Proc. Natl. Acad. Sci. U.S.A.">
        <title>The king cobra genome reveals dynamic gene evolution and adaptation in the snake venom system.</title>
        <authorList>
            <person name="Vonk F.J."/>
            <person name="Casewell N.R."/>
            <person name="Henkel C.V."/>
            <person name="Heimberg A.M."/>
            <person name="Jansen H.J."/>
            <person name="McCleary R.J."/>
            <person name="Kerkkamp H.M."/>
            <person name="Vos R.A."/>
            <person name="Guerreiro I."/>
            <person name="Calvete J.J."/>
            <person name="Wuster W."/>
            <person name="Woods A.E."/>
            <person name="Logan J.M."/>
            <person name="Harrison R.A."/>
            <person name="Castoe T.A."/>
            <person name="de Koning A.P."/>
            <person name="Pollock D.D."/>
            <person name="Yandell M."/>
            <person name="Calderon D."/>
            <person name="Renjifo C."/>
            <person name="Currier R.B."/>
            <person name="Salgado D."/>
            <person name="Pla D."/>
            <person name="Sanz L."/>
            <person name="Hyder A.S."/>
            <person name="Ribeiro J.M."/>
            <person name="Arntzen J.W."/>
            <person name="van den Thillart G.E."/>
            <person name="Boetzer M."/>
            <person name="Pirovano W."/>
            <person name="Dirks R.P."/>
            <person name="Spaink H.P."/>
            <person name="Duboule D."/>
            <person name="McGlinn E."/>
            <person name="Kini R.M."/>
            <person name="Richardson M.K."/>
        </authorList>
    </citation>
    <scope>NUCLEOTIDE SEQUENCE</scope>
    <source>
        <tissue evidence="12">Blood</tissue>
    </source>
</reference>
<dbReference type="PROSITE" id="PS50994">
    <property type="entry name" value="INTEGRASE"/>
    <property type="match status" value="1"/>
</dbReference>
<dbReference type="InterPro" id="IPR036397">
    <property type="entry name" value="RNaseH_sf"/>
</dbReference>
<keyword evidence="5" id="KW-0548">Nucleotidyltransferase</keyword>
<dbReference type="InterPro" id="IPR041577">
    <property type="entry name" value="RT_RNaseH_2"/>
</dbReference>
<evidence type="ECO:0000259" key="11">
    <source>
        <dbReference type="PROSITE" id="PS50994"/>
    </source>
</evidence>
<dbReference type="GO" id="GO:0003676">
    <property type="term" value="F:nucleic acid binding"/>
    <property type="evidence" value="ECO:0007669"/>
    <property type="project" value="InterPro"/>
</dbReference>
<accession>V8NDR9</accession>
<evidence type="ECO:0000256" key="4">
    <source>
        <dbReference type="ARBA" id="ARBA00022679"/>
    </source>
</evidence>
<evidence type="ECO:0000313" key="12">
    <source>
        <dbReference type="EMBL" id="ETE60414.1"/>
    </source>
</evidence>
<dbReference type="InterPro" id="IPR000477">
    <property type="entry name" value="RT_dom"/>
</dbReference>
<dbReference type="InterPro" id="IPR036875">
    <property type="entry name" value="Znf_CCHC_sf"/>
</dbReference>
<dbReference type="Gene3D" id="3.30.420.10">
    <property type="entry name" value="Ribonuclease H-like superfamily/Ribonuclease H"/>
    <property type="match status" value="1"/>
</dbReference>
<dbReference type="PANTHER" id="PTHR37984">
    <property type="entry name" value="PROTEIN CBG26694"/>
    <property type="match status" value="1"/>
</dbReference>
<dbReference type="EMBL" id="AZIM01004693">
    <property type="protein sequence ID" value="ETE60414.1"/>
    <property type="molecule type" value="Genomic_DNA"/>
</dbReference>
<keyword evidence="9" id="KW-0511">Multifunctional enzyme</keyword>
<dbReference type="PANTHER" id="PTHR37984:SF5">
    <property type="entry name" value="PROTEIN NYNRIN-LIKE"/>
    <property type="match status" value="1"/>
</dbReference>
<dbReference type="EC" id="3.1.26.4" evidence="2"/>
<dbReference type="InterPro" id="IPR043128">
    <property type="entry name" value="Rev_trsase/Diguanyl_cyclase"/>
</dbReference>
<gene>
    <name evidence="12" type="primary">PEG10</name>
    <name evidence="12" type="ORF">L345_13844</name>
</gene>
<evidence type="ECO:0000313" key="13">
    <source>
        <dbReference type="Proteomes" id="UP000018936"/>
    </source>
</evidence>
<dbReference type="InterPro" id="IPR032549">
    <property type="entry name" value="DUF4939"/>
</dbReference>
<keyword evidence="7" id="KW-0064">Aspartyl protease</keyword>
<organism evidence="12 13">
    <name type="scientific">Ophiophagus hannah</name>
    <name type="common">King cobra</name>
    <name type="synonym">Naja hannah</name>
    <dbReference type="NCBI Taxonomy" id="8665"/>
    <lineage>
        <taxon>Eukaryota</taxon>
        <taxon>Metazoa</taxon>
        <taxon>Chordata</taxon>
        <taxon>Craniata</taxon>
        <taxon>Vertebrata</taxon>
        <taxon>Euteleostomi</taxon>
        <taxon>Lepidosauria</taxon>
        <taxon>Squamata</taxon>
        <taxon>Bifurcata</taxon>
        <taxon>Unidentata</taxon>
        <taxon>Episquamata</taxon>
        <taxon>Toxicofera</taxon>
        <taxon>Serpentes</taxon>
        <taxon>Colubroidea</taxon>
        <taxon>Elapidae</taxon>
        <taxon>Elapinae</taxon>
        <taxon>Ophiophagus</taxon>
    </lineage>
</organism>
<keyword evidence="13" id="KW-1185">Reference proteome</keyword>
<protein>
    <recommendedName>
        <fullName evidence="2">ribonuclease H</fullName>
        <ecNumber evidence="2">3.1.26.4</ecNumber>
    </recommendedName>
</protein>
<keyword evidence="3" id="KW-0645">Protease</keyword>
<dbReference type="FunFam" id="3.30.70.270:FF:000020">
    <property type="entry name" value="Transposon Tf2-6 polyprotein-like Protein"/>
    <property type="match status" value="1"/>
</dbReference>
<dbReference type="InterPro" id="IPR001584">
    <property type="entry name" value="Integrase_cat-core"/>
</dbReference>
<dbReference type="Gene3D" id="3.10.10.10">
    <property type="entry name" value="HIV Type 1 Reverse Transcriptase, subunit A, domain 1"/>
    <property type="match status" value="1"/>
</dbReference>
<dbReference type="GO" id="GO:0016779">
    <property type="term" value="F:nucleotidyltransferase activity"/>
    <property type="evidence" value="ECO:0007669"/>
    <property type="project" value="UniProtKB-KW"/>
</dbReference>
<feature type="domain" description="Integrase catalytic" evidence="11">
    <location>
        <begin position="1036"/>
        <end position="1193"/>
    </location>
</feature>
<dbReference type="GO" id="GO:0015074">
    <property type="term" value="P:DNA integration"/>
    <property type="evidence" value="ECO:0007669"/>
    <property type="project" value="InterPro"/>
</dbReference>
<dbReference type="Pfam" id="PF08284">
    <property type="entry name" value="RVP_2"/>
    <property type="match status" value="1"/>
</dbReference>
<comment type="similarity">
    <text evidence="1">Belongs to the beta type-B retroviral polymerase family. HERV class-II K(HML-2) pol subfamily.</text>
</comment>
<feature type="non-terminal residue" evidence="12">
    <location>
        <position position="1"/>
    </location>
</feature>
<dbReference type="SUPFAM" id="SSF53098">
    <property type="entry name" value="Ribonuclease H-like"/>
    <property type="match status" value="1"/>
</dbReference>
<dbReference type="InterPro" id="IPR050951">
    <property type="entry name" value="Retrovirus_Pol_polyprotein"/>
</dbReference>
<keyword evidence="8" id="KW-0255">Endonuclease</keyword>
<dbReference type="SUPFAM" id="SSF57756">
    <property type="entry name" value="Retrovirus zinc finger-like domains"/>
    <property type="match status" value="1"/>
</dbReference>
<evidence type="ECO:0000256" key="8">
    <source>
        <dbReference type="ARBA" id="ARBA00022759"/>
    </source>
</evidence>
<dbReference type="InterPro" id="IPR043502">
    <property type="entry name" value="DNA/RNA_pol_sf"/>
</dbReference>
<dbReference type="CDD" id="cd01647">
    <property type="entry name" value="RT_LTR"/>
    <property type="match status" value="1"/>
</dbReference>
<dbReference type="Proteomes" id="UP000018936">
    <property type="component" value="Unassembled WGS sequence"/>
</dbReference>
<sequence length="1444" mass="162247">MLRVPGFYTISGFKLPRAQEEYPDWLLSEIIASFQMRMAEVSESEDSDEGPACDAGLGPGPSGSGMLPLEIVEAGSSDEEAPEEPVPSTHACRADQRKEQLKQHGKCPVAVPDKFTSKQAMFPAVLGQCQLFISLRAEDFPTDWDKVGFVISLLSGSAARWATPLLHPAHTFSHWVAAMNHDSGFCDHLHLMYEDPIKTQAAARHLKDLQQGQESQDSAWNEAALMDTLQDGLSDKLQDELAWVDCPMTLNMLIHLCLRIDACLQRDSCGPCGVETPAPQEEAMDLGATRPCLSVTEHNRRRAKGLCLYCRELGYLAASCPKKQREALALVSSVSVPDSQTQTTLSGNGRTDMDSGPPRHLILVVQGFLANSSQGIPVHALVDSGTTTNFMDMAFATQYEVPQCPVVPPLLVETIDGRVLLSGPIRAATQPFHLTISSHEEAIQFYITSRLHFPMVLGVAWLQSHDPQIYWSQNLITFLSLQCTDHTHQVCARQVMTLPEVSVPSEHTDFADIFSEQEVGQLLPHQPYDCSIDLVPDAALPVGHLYSMSDMELATLWDFLDKNLARSFIRPSSSPLSAPVLFVKKKMGDLHLCCDYRQFNAITQLREATVFMKLDLHGAYNLVWIWPRDEWKTAFGTRYGHFEYTVMPFGLTNAPTVFQHFINDIFWDLLDQFVVVYLNDILIYSNLRDSHLHHLHLVLQWLWENCLYAKLEKCQFFQSTIKCLGHCISLEGISMELSKDVQQFLRFANYYSTFIPGFTSLTAPLTWFLQKKVPFWWGAPEQQVFQALKQAFMNEPILKHAVPHHPFVVEADASNVAVGAMLLKAHASGGILFPCAYYSRKLNPAKHNWEKELLVIKAGFEAWKHHLEGACHQVEVQTVHKNLEFLKTAQKLNQHQIWWYVFFAHFNFHVTYIPSGRNQWADALSWKPENLCPEDQPPLWTVLPVESFSIMQEPVDLRAQIRETQRHNTWADQQKTRGGIQLAMIVHGGTLALFRALRPLQDIASHVSDFLVALTTTRCVVLCYVLCAMLAGQVGGCSSPCRHQRDLGICPPSSGFTTVFVVIDMLTKMAHFIPCCGLPMARATTGMFIQHIFWIHGLPNRMVSDRGMQFTAQFWKGLMMALDIKICLLSSHHLETEGRMEKVIGILEQYLRFFFAFNNSQHTSMQITPFLTNVGYHPWFFPLTPLDSLVLEVKNFLSELQAVHQLVQHYLQKAKDDFNNTTIGCGGSGVVVYLAPSVRSAGEEARPSIPWYIPCRGSNQLSHLLPDFALLAMGPSSFHRSLLVPEQLVCLLLQPAPALPTRGDSNTLSNGRAMDQKHSLGRMRCLSMSWLWWKSFTQNSRCSCIWTVRHGERALCRCGWLRSWRARTQMREPACDAGMGPGPSGSGMLPLELWRLAAVMKRPLRSPCPVRMRAGLLKGKSSCSSMGDSGPAEKLKFFAEGKEV</sequence>